<proteinExistence type="predicted"/>
<dbReference type="AlphaFoldDB" id="A0A1Y4IFX3"/>
<sequence>MKKKQVELTQEQCQEIIDQMTTRSFYRSDKGNSSDMENLQTMESVGSSIDDILPLPLPPVAKQAQTEAVPSVTEVTDEAPPTNVVEQQPPTPPIQRRVSSKQRKLSLEEYRKTFMRPYKIEDRKPVFISGKLRKMLDKFACKIGEDRMSMSGLLENIVRHHIELYSEDFEHWKGM</sequence>
<protein>
    <recommendedName>
        <fullName evidence="4">DUF3408 domain-containing protein</fullName>
    </recommendedName>
</protein>
<gene>
    <name evidence="2" type="ORF">B5F32_09735</name>
</gene>
<organism evidence="2 3">
    <name type="scientific">Parabacteroides distasonis</name>
    <dbReference type="NCBI Taxonomy" id="823"/>
    <lineage>
        <taxon>Bacteria</taxon>
        <taxon>Pseudomonadati</taxon>
        <taxon>Bacteroidota</taxon>
        <taxon>Bacteroidia</taxon>
        <taxon>Bacteroidales</taxon>
        <taxon>Tannerellaceae</taxon>
        <taxon>Parabacteroides</taxon>
    </lineage>
</organism>
<evidence type="ECO:0000256" key="1">
    <source>
        <dbReference type="SAM" id="MobiDB-lite"/>
    </source>
</evidence>
<dbReference type="Proteomes" id="UP000195950">
    <property type="component" value="Unassembled WGS sequence"/>
</dbReference>
<dbReference type="Pfam" id="PF11888">
    <property type="entry name" value="DUF3408"/>
    <property type="match status" value="1"/>
</dbReference>
<dbReference type="RefSeq" id="WP_087344302.1">
    <property type="nucleotide sequence ID" value="NZ_NFJX01000007.1"/>
</dbReference>
<comment type="caution">
    <text evidence="2">The sequence shown here is derived from an EMBL/GenBank/DDBJ whole genome shotgun (WGS) entry which is preliminary data.</text>
</comment>
<evidence type="ECO:0000313" key="2">
    <source>
        <dbReference type="EMBL" id="OUP19198.1"/>
    </source>
</evidence>
<reference evidence="3" key="1">
    <citation type="submission" date="2017-04" db="EMBL/GenBank/DDBJ databases">
        <title>Function of individual gut microbiota members based on whole genome sequencing of pure cultures obtained from chicken caecum.</title>
        <authorList>
            <person name="Medvecky M."/>
            <person name="Cejkova D."/>
            <person name="Polansky O."/>
            <person name="Karasova D."/>
            <person name="Kubasova T."/>
            <person name="Cizek A."/>
            <person name="Rychlik I."/>
        </authorList>
    </citation>
    <scope>NUCLEOTIDE SEQUENCE [LARGE SCALE GENOMIC DNA]</scope>
    <source>
        <strain evidence="3">An199</strain>
    </source>
</reference>
<feature type="region of interest" description="Disordered" evidence="1">
    <location>
        <begin position="62"/>
        <end position="102"/>
    </location>
</feature>
<evidence type="ECO:0008006" key="4">
    <source>
        <dbReference type="Google" id="ProtNLM"/>
    </source>
</evidence>
<name>A0A1Y4IFX3_PARDI</name>
<dbReference type="InterPro" id="IPR021823">
    <property type="entry name" value="DUF3408"/>
</dbReference>
<dbReference type="EMBL" id="NFJX01000007">
    <property type="protein sequence ID" value="OUP19198.1"/>
    <property type="molecule type" value="Genomic_DNA"/>
</dbReference>
<evidence type="ECO:0000313" key="3">
    <source>
        <dbReference type="Proteomes" id="UP000195950"/>
    </source>
</evidence>
<accession>A0A1Y4IFX3</accession>